<reference evidence="3 4" key="1">
    <citation type="submission" date="2021-12" db="EMBL/GenBank/DDBJ databases">
        <title>Discovery of the Pendulisporaceae a myxobacterial family with distinct sporulation behavior and unique specialized metabolism.</title>
        <authorList>
            <person name="Garcia R."/>
            <person name="Popoff A."/>
            <person name="Bader C.D."/>
            <person name="Loehr J."/>
            <person name="Walesch S."/>
            <person name="Walt C."/>
            <person name="Boldt J."/>
            <person name="Bunk B."/>
            <person name="Haeckl F.J.F.P.J."/>
            <person name="Gunesch A.P."/>
            <person name="Birkelbach J."/>
            <person name="Nuebel U."/>
            <person name="Pietschmann T."/>
            <person name="Bach T."/>
            <person name="Mueller R."/>
        </authorList>
    </citation>
    <scope>NUCLEOTIDE SEQUENCE [LARGE SCALE GENOMIC DNA]</scope>
    <source>
        <strain evidence="3 4">MSr11954</strain>
    </source>
</reference>
<organism evidence="3 4">
    <name type="scientific">Pendulispora albinea</name>
    <dbReference type="NCBI Taxonomy" id="2741071"/>
    <lineage>
        <taxon>Bacteria</taxon>
        <taxon>Pseudomonadati</taxon>
        <taxon>Myxococcota</taxon>
        <taxon>Myxococcia</taxon>
        <taxon>Myxococcales</taxon>
        <taxon>Sorangiineae</taxon>
        <taxon>Pendulisporaceae</taxon>
        <taxon>Pendulispora</taxon>
    </lineage>
</organism>
<dbReference type="EMBL" id="CP089984">
    <property type="protein sequence ID" value="WXB19398.1"/>
    <property type="molecule type" value="Genomic_DNA"/>
</dbReference>
<protein>
    <recommendedName>
        <fullName evidence="5">Lipoprotein</fullName>
    </recommendedName>
</protein>
<dbReference type="Proteomes" id="UP001370348">
    <property type="component" value="Chromosome"/>
</dbReference>
<evidence type="ECO:0000313" key="4">
    <source>
        <dbReference type="Proteomes" id="UP001370348"/>
    </source>
</evidence>
<accession>A0ABZ2MA66</accession>
<feature type="region of interest" description="Disordered" evidence="1">
    <location>
        <begin position="25"/>
        <end position="56"/>
    </location>
</feature>
<evidence type="ECO:0008006" key="5">
    <source>
        <dbReference type="Google" id="ProtNLM"/>
    </source>
</evidence>
<dbReference type="RefSeq" id="WP_394829016.1">
    <property type="nucleotide sequence ID" value="NZ_CP089984.1"/>
</dbReference>
<evidence type="ECO:0000256" key="2">
    <source>
        <dbReference type="SAM" id="SignalP"/>
    </source>
</evidence>
<keyword evidence="2" id="KW-0732">Signal</keyword>
<gene>
    <name evidence="3" type="ORF">LZC94_19475</name>
</gene>
<feature type="chain" id="PRO_5047275201" description="Lipoprotein" evidence="2">
    <location>
        <begin position="20"/>
        <end position="314"/>
    </location>
</feature>
<evidence type="ECO:0000256" key="1">
    <source>
        <dbReference type="SAM" id="MobiDB-lite"/>
    </source>
</evidence>
<name>A0ABZ2MA66_9BACT</name>
<evidence type="ECO:0000313" key="3">
    <source>
        <dbReference type="EMBL" id="WXB19398.1"/>
    </source>
</evidence>
<keyword evidence="4" id="KW-1185">Reference proteome</keyword>
<sequence>MRNDLRSSVPCWLATFALAALPACPGRTTSRGASSDAAEPVEAAGIKDSGGNGTMPERAMPSPMKPWDHEVADPSASLVREWEHALAVAEKEGFTPLDDVAKLPDGARVRANSHQWTGRFLSDAASPYRSDVQVRRSVHHARRAAPNDSVDVLRHELSVAIHDTEGRPPTLLEVIVRETVGSLRIDVRRAGLDLMALTETARADAIGWLAERVMRLRGVHLAPEGSEEPHRWTFLHGRLDEGARFSTAPGQSVVSMWSWADRVDGGIERGALFFFAWKKREPTDGTIVILDPRHWFDGKCWEPLRNPPPKGRNP</sequence>
<feature type="signal peptide" evidence="2">
    <location>
        <begin position="1"/>
        <end position="19"/>
    </location>
</feature>
<proteinExistence type="predicted"/>